<dbReference type="Pfam" id="PF03328">
    <property type="entry name" value="HpcH_HpaI"/>
    <property type="match status" value="1"/>
</dbReference>
<dbReference type="PANTHER" id="PTHR30502:SF0">
    <property type="entry name" value="PHOSPHOENOLPYRUVATE CARBOXYLASE FAMILY PROTEIN"/>
    <property type="match status" value="1"/>
</dbReference>
<dbReference type="InterPro" id="IPR005000">
    <property type="entry name" value="Aldolase/citrate-lyase_domain"/>
</dbReference>
<protein>
    <recommendedName>
        <fullName evidence="4">HpcH/HpaI aldolase/citrate lyase domain-containing protein</fullName>
    </recommendedName>
</protein>
<dbReference type="GO" id="GO:0005737">
    <property type="term" value="C:cytoplasm"/>
    <property type="evidence" value="ECO:0007669"/>
    <property type="project" value="TreeGrafter"/>
</dbReference>
<organism evidence="5">
    <name type="scientific">marine metagenome</name>
    <dbReference type="NCBI Taxonomy" id="408172"/>
    <lineage>
        <taxon>unclassified sequences</taxon>
        <taxon>metagenomes</taxon>
        <taxon>ecological metagenomes</taxon>
    </lineage>
</organism>
<dbReference type="EMBL" id="UINC01124210">
    <property type="protein sequence ID" value="SVD01199.1"/>
    <property type="molecule type" value="Genomic_DNA"/>
</dbReference>
<dbReference type="SUPFAM" id="SSF51621">
    <property type="entry name" value="Phosphoenolpyruvate/pyruvate domain"/>
    <property type="match status" value="1"/>
</dbReference>
<dbReference type="InterPro" id="IPR050251">
    <property type="entry name" value="HpcH-HpaI_aldolase"/>
</dbReference>
<dbReference type="PANTHER" id="PTHR30502">
    <property type="entry name" value="2-KETO-3-DEOXY-L-RHAMNONATE ALDOLASE"/>
    <property type="match status" value="1"/>
</dbReference>
<dbReference type="InterPro" id="IPR015813">
    <property type="entry name" value="Pyrv/PenolPyrv_kinase-like_dom"/>
</dbReference>
<comment type="similarity">
    <text evidence="1">Belongs to the HpcH/HpaI aldolase family.</text>
</comment>
<reference evidence="5" key="1">
    <citation type="submission" date="2018-05" db="EMBL/GenBank/DDBJ databases">
        <authorList>
            <person name="Lanie J.A."/>
            <person name="Ng W.-L."/>
            <person name="Kazmierczak K.M."/>
            <person name="Andrzejewski T.M."/>
            <person name="Davidsen T.M."/>
            <person name="Wayne K.J."/>
            <person name="Tettelin H."/>
            <person name="Glass J.I."/>
            <person name="Rusch D."/>
            <person name="Podicherti R."/>
            <person name="Tsui H.-C.T."/>
            <person name="Winkler M.E."/>
        </authorList>
    </citation>
    <scope>NUCLEOTIDE SEQUENCE</scope>
</reference>
<name>A0A382RU51_9ZZZZ</name>
<gene>
    <name evidence="5" type="ORF">METZ01_LOCUS354053</name>
</gene>
<evidence type="ECO:0000259" key="4">
    <source>
        <dbReference type="Pfam" id="PF03328"/>
    </source>
</evidence>
<sequence length="265" mass="29599">MIMQNTLRAKFEAGEPTLGTHYLSSDPDTAEIIGDVGLFDYAEFCAEYSTFDMSLLYHMARAAQCADLPLMIKLDQMNQGFWAQAAIGAGFKAVLFTDIRSPDDVESCYQSIRPDNPAGQGLMGIKLRRPAFGSYGHDAYLADLESILFLVMIEKTVAVDNLDIVLEKAKARGVDMTQWGPADFGFSRGQPNLMDTDEIKPFEELVIRKSIDYGIAPRIEIRSVDQAQRYIDLGVRHFCVGWDRFIFQSVLANIGEGMRKLLSSL</sequence>
<dbReference type="AlphaFoldDB" id="A0A382RU51"/>
<proteinExistence type="inferred from homology"/>
<keyword evidence="2" id="KW-0479">Metal-binding</keyword>
<accession>A0A382RU51</accession>
<evidence type="ECO:0000256" key="3">
    <source>
        <dbReference type="ARBA" id="ARBA00023239"/>
    </source>
</evidence>
<dbReference type="Gene3D" id="3.20.20.60">
    <property type="entry name" value="Phosphoenolpyruvate-binding domains"/>
    <property type="match status" value="1"/>
</dbReference>
<evidence type="ECO:0000256" key="2">
    <source>
        <dbReference type="ARBA" id="ARBA00022723"/>
    </source>
</evidence>
<evidence type="ECO:0000313" key="5">
    <source>
        <dbReference type="EMBL" id="SVD01199.1"/>
    </source>
</evidence>
<feature type="domain" description="HpcH/HpaI aldolase/citrate lyase" evidence="4">
    <location>
        <begin position="58"/>
        <end position="240"/>
    </location>
</feature>
<dbReference type="GO" id="GO:0016832">
    <property type="term" value="F:aldehyde-lyase activity"/>
    <property type="evidence" value="ECO:0007669"/>
    <property type="project" value="TreeGrafter"/>
</dbReference>
<evidence type="ECO:0000256" key="1">
    <source>
        <dbReference type="ARBA" id="ARBA00005568"/>
    </source>
</evidence>
<dbReference type="InterPro" id="IPR040442">
    <property type="entry name" value="Pyrv_kinase-like_dom_sf"/>
</dbReference>
<keyword evidence="3" id="KW-0456">Lyase</keyword>
<dbReference type="GO" id="GO:0046872">
    <property type="term" value="F:metal ion binding"/>
    <property type="evidence" value="ECO:0007669"/>
    <property type="project" value="UniProtKB-KW"/>
</dbReference>